<feature type="region of interest" description="Disordered" evidence="1">
    <location>
        <begin position="20"/>
        <end position="41"/>
    </location>
</feature>
<dbReference type="VEuPathDB" id="VectorBase:RPRC003848"/>
<keyword evidence="4" id="KW-1185">Reference proteome</keyword>
<accession>T1HIH5</accession>
<evidence type="ECO:0000313" key="4">
    <source>
        <dbReference type="Proteomes" id="UP000015103"/>
    </source>
</evidence>
<feature type="compositionally biased region" description="Basic residues" evidence="1">
    <location>
        <begin position="21"/>
        <end position="32"/>
    </location>
</feature>
<keyword evidence="2" id="KW-0732">Signal</keyword>
<dbReference type="Proteomes" id="UP000015103">
    <property type="component" value="Unassembled WGS sequence"/>
</dbReference>
<dbReference type="InParanoid" id="T1HIH5"/>
<organism evidence="3 4">
    <name type="scientific">Rhodnius prolixus</name>
    <name type="common">Triatomid bug</name>
    <dbReference type="NCBI Taxonomy" id="13249"/>
    <lineage>
        <taxon>Eukaryota</taxon>
        <taxon>Metazoa</taxon>
        <taxon>Ecdysozoa</taxon>
        <taxon>Arthropoda</taxon>
        <taxon>Hexapoda</taxon>
        <taxon>Insecta</taxon>
        <taxon>Pterygota</taxon>
        <taxon>Neoptera</taxon>
        <taxon>Paraneoptera</taxon>
        <taxon>Hemiptera</taxon>
        <taxon>Heteroptera</taxon>
        <taxon>Panheteroptera</taxon>
        <taxon>Cimicomorpha</taxon>
        <taxon>Reduviidae</taxon>
        <taxon>Triatominae</taxon>
        <taxon>Rhodnius</taxon>
    </lineage>
</organism>
<dbReference type="EMBL" id="ACPB03001244">
    <property type="status" value="NOT_ANNOTATED_CDS"/>
    <property type="molecule type" value="Genomic_DNA"/>
</dbReference>
<name>T1HIH5_RHOPR</name>
<dbReference type="HOGENOM" id="CLU_2362327_0_0_1"/>
<evidence type="ECO:0000256" key="2">
    <source>
        <dbReference type="SAM" id="SignalP"/>
    </source>
</evidence>
<feature type="signal peptide" evidence="2">
    <location>
        <begin position="1"/>
        <end position="19"/>
    </location>
</feature>
<evidence type="ECO:0000256" key="1">
    <source>
        <dbReference type="SAM" id="MobiDB-lite"/>
    </source>
</evidence>
<dbReference type="EnsemblMetazoa" id="RPRC003848-RA">
    <property type="protein sequence ID" value="RPRC003848-PA"/>
    <property type="gene ID" value="RPRC003848"/>
</dbReference>
<protein>
    <submittedName>
        <fullName evidence="3">Uncharacterized protein</fullName>
    </submittedName>
</protein>
<reference evidence="3" key="1">
    <citation type="submission" date="2015-05" db="UniProtKB">
        <authorList>
            <consortium name="EnsemblMetazoa"/>
        </authorList>
    </citation>
    <scope>IDENTIFICATION</scope>
</reference>
<dbReference type="AlphaFoldDB" id="T1HIH5"/>
<proteinExistence type="predicted"/>
<sequence length="96" mass="10346">MRIVTINFCFAAFAFVGRSGRPPKKNKNKKNHQLVTTANQPPVPATVTMATAGINKPPPAQIGMGGNKPIPPGITQPDPGILIFIFFTLPLSYNLF</sequence>
<evidence type="ECO:0000313" key="3">
    <source>
        <dbReference type="EnsemblMetazoa" id="RPRC003848-PA"/>
    </source>
</evidence>
<feature type="chain" id="PRO_5043635245" evidence="2">
    <location>
        <begin position="20"/>
        <end position="96"/>
    </location>
</feature>